<evidence type="ECO:0000256" key="2">
    <source>
        <dbReference type="SAM" id="Phobius"/>
    </source>
</evidence>
<evidence type="ECO:0000256" key="1">
    <source>
        <dbReference type="ARBA" id="ARBA00009617"/>
    </source>
</evidence>
<keyword evidence="4" id="KW-1185">Reference proteome</keyword>
<keyword evidence="2" id="KW-0812">Transmembrane</keyword>
<feature type="transmembrane region" description="Helical" evidence="2">
    <location>
        <begin position="365"/>
        <end position="387"/>
    </location>
</feature>
<feature type="transmembrane region" description="Helical" evidence="2">
    <location>
        <begin position="320"/>
        <end position="344"/>
    </location>
</feature>
<proteinExistence type="inferred from homology"/>
<feature type="transmembrane region" description="Helical" evidence="2">
    <location>
        <begin position="399"/>
        <end position="424"/>
    </location>
</feature>
<feature type="transmembrane region" description="Helical" evidence="2">
    <location>
        <begin position="231"/>
        <end position="252"/>
    </location>
</feature>
<dbReference type="Pfam" id="PF13347">
    <property type="entry name" value="MFS_2"/>
    <property type="match status" value="1"/>
</dbReference>
<feature type="transmembrane region" description="Helical" evidence="2">
    <location>
        <begin position="295"/>
        <end position="314"/>
    </location>
</feature>
<dbReference type="PANTHER" id="PTHR11328">
    <property type="entry name" value="MAJOR FACILITATOR SUPERFAMILY DOMAIN-CONTAINING PROTEIN"/>
    <property type="match status" value="1"/>
</dbReference>
<dbReference type="InterPro" id="IPR036259">
    <property type="entry name" value="MFS_trans_sf"/>
</dbReference>
<gene>
    <name evidence="3" type="ORF">EDC62_1829</name>
</gene>
<sequence length="440" mass="44868">MTAPTAAPPPAAAFDRRDGLRYGALGLPLAFVALPLYVTLPDHYARQFGVPLATLGALLLALRLLDAAVDPALGRLADALLRRGPGAALAAGAVAALALALGFVALFFPPVTGGAALLAWAAGALALTYGAYSLLTVTHQAWGAQLGGDEAQRARIFAWREGAGLAGVLLAASLPSLVGLGWTAAALALALLAGWLGWRRAPRPTAAPRTSGVTGWSALMQPLRRADFRRLLAVFMLNGTASAVPATLMLFFVQDRLQAPASSAALALLLYFGAAVLSLPLWLRAVPQLGLARTWLAGMVLAVLTFAGAAGLGAGDLGGYYAVCVLSGLALGTDLALPGALLAGQIDAHGERGRSDGAYFGWWALATKLNLALAAGVALPLLALLGYSPGARDPAALTALTVAYAVLPCALKLAAAAALHYALIRAHALAPGPLRLEIHP</sequence>
<evidence type="ECO:0000313" key="4">
    <source>
        <dbReference type="Proteomes" id="UP000272193"/>
    </source>
</evidence>
<dbReference type="InterPro" id="IPR039672">
    <property type="entry name" value="MFS_2"/>
</dbReference>
<feature type="transmembrane region" description="Helical" evidence="2">
    <location>
        <begin position="264"/>
        <end position="283"/>
    </location>
</feature>
<dbReference type="SUPFAM" id="SSF103473">
    <property type="entry name" value="MFS general substrate transporter"/>
    <property type="match status" value="1"/>
</dbReference>
<feature type="transmembrane region" description="Helical" evidence="2">
    <location>
        <begin position="180"/>
        <end position="198"/>
    </location>
</feature>
<keyword evidence="2" id="KW-1133">Transmembrane helix</keyword>
<name>A0A3N4UE71_9BURK</name>
<dbReference type="RefSeq" id="WP_124222879.1">
    <property type="nucleotide sequence ID" value="NZ_RKQL01000004.1"/>
</dbReference>
<dbReference type="Gene3D" id="1.20.1250.20">
    <property type="entry name" value="MFS general substrate transporter like domains"/>
    <property type="match status" value="1"/>
</dbReference>
<feature type="transmembrane region" description="Helical" evidence="2">
    <location>
        <begin position="86"/>
        <end position="108"/>
    </location>
</feature>
<feature type="transmembrane region" description="Helical" evidence="2">
    <location>
        <begin position="156"/>
        <end position="174"/>
    </location>
</feature>
<dbReference type="EMBL" id="RKQL01000004">
    <property type="protein sequence ID" value="RPE66755.1"/>
    <property type="molecule type" value="Genomic_DNA"/>
</dbReference>
<comment type="caution">
    <text evidence="3">The sequence shown here is derived from an EMBL/GenBank/DDBJ whole genome shotgun (WGS) entry which is preliminary data.</text>
</comment>
<dbReference type="GO" id="GO:0015293">
    <property type="term" value="F:symporter activity"/>
    <property type="evidence" value="ECO:0007669"/>
    <property type="project" value="InterPro"/>
</dbReference>
<protein>
    <submittedName>
        <fullName evidence="3">Na+/melibiose symporter-like transporter</fullName>
    </submittedName>
</protein>
<dbReference type="AlphaFoldDB" id="A0A3N4UE71"/>
<feature type="transmembrane region" description="Helical" evidence="2">
    <location>
        <begin position="44"/>
        <end position="65"/>
    </location>
</feature>
<dbReference type="GO" id="GO:0005886">
    <property type="term" value="C:plasma membrane"/>
    <property type="evidence" value="ECO:0007669"/>
    <property type="project" value="TreeGrafter"/>
</dbReference>
<keyword evidence="2" id="KW-0472">Membrane</keyword>
<feature type="transmembrane region" description="Helical" evidence="2">
    <location>
        <begin position="114"/>
        <end position="135"/>
    </location>
</feature>
<dbReference type="PANTHER" id="PTHR11328:SF24">
    <property type="entry name" value="MAJOR FACILITATOR SUPERFAMILY (MFS) PROFILE DOMAIN-CONTAINING PROTEIN"/>
    <property type="match status" value="1"/>
</dbReference>
<dbReference type="Proteomes" id="UP000272193">
    <property type="component" value="Unassembled WGS sequence"/>
</dbReference>
<dbReference type="OrthoDB" id="181905at2"/>
<accession>A0A3N4UE71</accession>
<evidence type="ECO:0000313" key="3">
    <source>
        <dbReference type="EMBL" id="RPE66755.1"/>
    </source>
</evidence>
<organism evidence="3 4">
    <name type="scientific">Tibeticola sediminis</name>
    <dbReference type="NCBI Taxonomy" id="1917811"/>
    <lineage>
        <taxon>Bacteria</taxon>
        <taxon>Pseudomonadati</taxon>
        <taxon>Pseudomonadota</taxon>
        <taxon>Betaproteobacteria</taxon>
        <taxon>Burkholderiales</taxon>
        <taxon>Comamonadaceae</taxon>
        <taxon>Tibeticola</taxon>
    </lineage>
</organism>
<comment type="similarity">
    <text evidence="1">Belongs to the sodium:galactoside symporter (TC 2.A.2) family.</text>
</comment>
<dbReference type="GO" id="GO:0008643">
    <property type="term" value="P:carbohydrate transport"/>
    <property type="evidence" value="ECO:0007669"/>
    <property type="project" value="InterPro"/>
</dbReference>
<feature type="transmembrane region" description="Helical" evidence="2">
    <location>
        <begin position="20"/>
        <end position="38"/>
    </location>
</feature>
<reference evidence="3 4" key="1">
    <citation type="submission" date="2018-11" db="EMBL/GenBank/DDBJ databases">
        <title>Genomic Encyclopedia of Type Strains, Phase IV (KMG-IV): sequencing the most valuable type-strain genomes for metagenomic binning, comparative biology and taxonomic classification.</title>
        <authorList>
            <person name="Goeker M."/>
        </authorList>
    </citation>
    <scope>NUCLEOTIDE SEQUENCE [LARGE SCALE GENOMIC DNA]</scope>
    <source>
        <strain evidence="3 4">DSM 101684</strain>
    </source>
</reference>